<organism evidence="3 4">
    <name type="scientific">Sorangium cellulosum</name>
    <name type="common">Polyangium cellulosum</name>
    <dbReference type="NCBI Taxonomy" id="56"/>
    <lineage>
        <taxon>Bacteria</taxon>
        <taxon>Pseudomonadati</taxon>
        <taxon>Myxococcota</taxon>
        <taxon>Polyangia</taxon>
        <taxon>Polyangiales</taxon>
        <taxon>Polyangiaceae</taxon>
        <taxon>Sorangium</taxon>
    </lineage>
</organism>
<dbReference type="OrthoDB" id="9797643at2"/>
<dbReference type="AlphaFoldDB" id="A0A150Q076"/>
<evidence type="ECO:0008006" key="5">
    <source>
        <dbReference type="Google" id="ProtNLM"/>
    </source>
</evidence>
<sequence>MARFVVRCPSCDGELRATRLGCQTCGTNLDGQFEIPALLQLSPDDLAFVTAFVRSSGSLKAMAQRLQVSYPTVRNRLDEVIGRLESLEQGVQRRRHEILDALENGRLSAKEAEEALRKVGL</sequence>
<reference evidence="3 4" key="1">
    <citation type="submission" date="2014-02" db="EMBL/GenBank/DDBJ databases">
        <title>The small core and large imbalanced accessory genome model reveals a collaborative survival strategy of Sorangium cellulosum strains in nature.</title>
        <authorList>
            <person name="Han K."/>
            <person name="Peng R."/>
            <person name="Blom J."/>
            <person name="Li Y.-Z."/>
        </authorList>
    </citation>
    <scope>NUCLEOTIDE SEQUENCE [LARGE SCALE GENOMIC DNA]</scope>
    <source>
        <strain evidence="3 4">So0008-312</strain>
    </source>
</reference>
<dbReference type="InterPro" id="IPR053957">
    <property type="entry name" value="DUF2089_Zn_ribbon"/>
</dbReference>
<feature type="domain" description="DUF2089" evidence="2">
    <location>
        <begin position="8"/>
        <end position="36"/>
    </location>
</feature>
<dbReference type="Proteomes" id="UP000075260">
    <property type="component" value="Unassembled WGS sequence"/>
</dbReference>
<evidence type="ECO:0000259" key="1">
    <source>
        <dbReference type="Pfam" id="PF09862"/>
    </source>
</evidence>
<proteinExistence type="predicted"/>
<comment type="caution">
    <text evidence="3">The sequence shown here is derived from an EMBL/GenBank/DDBJ whole genome shotgun (WGS) entry which is preliminary data.</text>
</comment>
<dbReference type="Pfam" id="PF22747">
    <property type="entry name" value="Zn_ribbon_DUF2089"/>
    <property type="match status" value="1"/>
</dbReference>
<dbReference type="InterPro" id="IPR018658">
    <property type="entry name" value="DUF2089"/>
</dbReference>
<dbReference type="EMBL" id="JEMA01001196">
    <property type="protein sequence ID" value="KYF61342.1"/>
    <property type="molecule type" value="Genomic_DNA"/>
</dbReference>
<dbReference type="RefSeq" id="WP_061613096.1">
    <property type="nucleotide sequence ID" value="NZ_JEMA01001196.1"/>
</dbReference>
<gene>
    <name evidence="3" type="ORF">BE15_15705</name>
</gene>
<name>A0A150Q076_SORCE</name>
<evidence type="ECO:0000313" key="4">
    <source>
        <dbReference type="Proteomes" id="UP000075260"/>
    </source>
</evidence>
<feature type="domain" description="DUF2089" evidence="1">
    <location>
        <begin position="41"/>
        <end position="85"/>
    </location>
</feature>
<evidence type="ECO:0000259" key="2">
    <source>
        <dbReference type="Pfam" id="PF22747"/>
    </source>
</evidence>
<evidence type="ECO:0000313" key="3">
    <source>
        <dbReference type="EMBL" id="KYF61342.1"/>
    </source>
</evidence>
<dbReference type="Pfam" id="PF09862">
    <property type="entry name" value="DUF2089"/>
    <property type="match status" value="1"/>
</dbReference>
<protein>
    <recommendedName>
        <fullName evidence="5">DUF2089 domain-containing protein</fullName>
    </recommendedName>
</protein>
<accession>A0A150Q076</accession>